<keyword evidence="5 8" id="KW-0963">Cytoplasm</keyword>
<feature type="domain" description="PhoU" evidence="9">
    <location>
        <begin position="140"/>
        <end position="221"/>
    </location>
</feature>
<evidence type="ECO:0000313" key="10">
    <source>
        <dbReference type="EMBL" id="SJZ39342.1"/>
    </source>
</evidence>
<dbReference type="GO" id="GO:0006817">
    <property type="term" value="P:phosphate ion transport"/>
    <property type="evidence" value="ECO:0007669"/>
    <property type="project" value="UniProtKB-KW"/>
</dbReference>
<dbReference type="OrthoDB" id="9814256at2"/>
<dbReference type="Proteomes" id="UP000190834">
    <property type="component" value="Unassembled WGS sequence"/>
</dbReference>
<dbReference type="InterPro" id="IPR026022">
    <property type="entry name" value="PhoU_dom"/>
</dbReference>
<organism evidence="10 11">
    <name type="scientific">Vibrio cincinnatiensis DSM 19608</name>
    <dbReference type="NCBI Taxonomy" id="1123491"/>
    <lineage>
        <taxon>Bacteria</taxon>
        <taxon>Pseudomonadati</taxon>
        <taxon>Pseudomonadota</taxon>
        <taxon>Gammaproteobacteria</taxon>
        <taxon>Vibrionales</taxon>
        <taxon>Vibrionaceae</taxon>
        <taxon>Vibrio</taxon>
    </lineage>
</organism>
<evidence type="ECO:0000256" key="8">
    <source>
        <dbReference type="PIRNR" id="PIRNR003107"/>
    </source>
</evidence>
<dbReference type="PANTHER" id="PTHR42930">
    <property type="entry name" value="PHOSPHATE-SPECIFIC TRANSPORT SYSTEM ACCESSORY PROTEIN PHOU"/>
    <property type="match status" value="1"/>
</dbReference>
<evidence type="ECO:0000256" key="6">
    <source>
        <dbReference type="ARBA" id="ARBA00022592"/>
    </source>
</evidence>
<evidence type="ECO:0000313" key="11">
    <source>
        <dbReference type="Proteomes" id="UP000190834"/>
    </source>
</evidence>
<evidence type="ECO:0000256" key="3">
    <source>
        <dbReference type="ARBA" id="ARBA00011738"/>
    </source>
</evidence>
<dbReference type="GeneID" id="70583814"/>
<proteinExistence type="inferred from homology"/>
<dbReference type="AlphaFoldDB" id="A0A1T4KAA4"/>
<keyword evidence="6 8" id="KW-0592">Phosphate transport</keyword>
<evidence type="ECO:0000256" key="5">
    <source>
        <dbReference type="ARBA" id="ARBA00022490"/>
    </source>
</evidence>
<evidence type="ECO:0000256" key="2">
    <source>
        <dbReference type="ARBA" id="ARBA00008107"/>
    </source>
</evidence>
<dbReference type="GO" id="GO:0030643">
    <property type="term" value="P:intracellular phosphate ion homeostasis"/>
    <property type="evidence" value="ECO:0007669"/>
    <property type="project" value="InterPro"/>
</dbReference>
<dbReference type="GO" id="GO:0005737">
    <property type="term" value="C:cytoplasm"/>
    <property type="evidence" value="ECO:0007669"/>
    <property type="project" value="UniProtKB-SubCell"/>
</dbReference>
<comment type="subcellular location">
    <subcellularLocation>
        <location evidence="1 8">Cytoplasm</location>
    </subcellularLocation>
</comment>
<keyword evidence="11" id="KW-1185">Reference proteome</keyword>
<dbReference type="RefSeq" id="WP_078924508.1">
    <property type="nucleotide sequence ID" value="NZ_FUXB01000001.1"/>
</dbReference>
<sequence length="247" mass="28214">MPTHRIDGHTSHSYNSELRSIVDGVVNMGDLVITQVRHALNAFMTGDTTLAKQVIENDHNINLLELAIDQQCIDILVKRQPAARDLRAVFSIMKAIMDLERIGDQSKRIAHAVLRLKEHHPGKKNYFDGIELQEDAFEQINAHVINMLQKSMDAFHNMNAEEALQAAMLDNHIDNSYGEILRQNDKDMLVQGTHYQTILEITWIGRAVERIGDHARNVCEYTIYFVKGLDVRHKKDDEIAELLAKKL</sequence>
<dbReference type="EMBL" id="FUXB01000001">
    <property type="protein sequence ID" value="SJZ39342.1"/>
    <property type="molecule type" value="Genomic_DNA"/>
</dbReference>
<dbReference type="PANTHER" id="PTHR42930:SF3">
    <property type="entry name" value="PHOSPHATE-SPECIFIC TRANSPORT SYSTEM ACCESSORY PROTEIN PHOU"/>
    <property type="match status" value="1"/>
</dbReference>
<comment type="similarity">
    <text evidence="2 8">Belongs to the PhoU family.</text>
</comment>
<dbReference type="SUPFAM" id="SSF109755">
    <property type="entry name" value="PhoU-like"/>
    <property type="match status" value="1"/>
</dbReference>
<gene>
    <name evidence="10" type="ORF">SAMN02745782_00092</name>
</gene>
<dbReference type="Gene3D" id="1.20.58.220">
    <property type="entry name" value="Phosphate transport system protein phou homolog 2, domain 2"/>
    <property type="match status" value="2"/>
</dbReference>
<dbReference type="GO" id="GO:0045936">
    <property type="term" value="P:negative regulation of phosphate metabolic process"/>
    <property type="evidence" value="ECO:0007669"/>
    <property type="project" value="InterPro"/>
</dbReference>
<comment type="function">
    <text evidence="7 8">Plays a role in the regulation of phosphate uptake.</text>
</comment>
<dbReference type="NCBIfam" id="TIGR02135">
    <property type="entry name" value="phoU_full"/>
    <property type="match status" value="1"/>
</dbReference>
<evidence type="ECO:0000256" key="1">
    <source>
        <dbReference type="ARBA" id="ARBA00004496"/>
    </source>
</evidence>
<keyword evidence="4 8" id="KW-0813">Transport</keyword>
<comment type="subunit">
    <text evidence="3 8">Homodimer.</text>
</comment>
<evidence type="ECO:0000259" key="9">
    <source>
        <dbReference type="Pfam" id="PF01895"/>
    </source>
</evidence>
<dbReference type="PIRSF" id="PIRSF003107">
    <property type="entry name" value="PhoU"/>
    <property type="match status" value="1"/>
</dbReference>
<dbReference type="FunFam" id="1.20.58.220:FF:000004">
    <property type="entry name" value="Phosphate-specific transport system accessory protein PhoU"/>
    <property type="match status" value="1"/>
</dbReference>
<reference evidence="11" key="1">
    <citation type="submission" date="2017-02" db="EMBL/GenBank/DDBJ databases">
        <authorList>
            <person name="Varghese N."/>
            <person name="Submissions S."/>
        </authorList>
    </citation>
    <scope>NUCLEOTIDE SEQUENCE [LARGE SCALE GENOMIC DNA]</scope>
    <source>
        <strain evidence="11">DSM 19608</strain>
    </source>
</reference>
<dbReference type="InterPro" id="IPR038078">
    <property type="entry name" value="PhoU-like_sf"/>
</dbReference>
<accession>A0A1T4KAA4</accession>
<feature type="domain" description="PhoU" evidence="9">
    <location>
        <begin position="26"/>
        <end position="112"/>
    </location>
</feature>
<name>A0A1T4KAA4_VIBCI</name>
<evidence type="ECO:0000256" key="7">
    <source>
        <dbReference type="ARBA" id="ARBA00056181"/>
    </source>
</evidence>
<evidence type="ECO:0000256" key="4">
    <source>
        <dbReference type="ARBA" id="ARBA00022448"/>
    </source>
</evidence>
<dbReference type="InterPro" id="IPR028366">
    <property type="entry name" value="PhoU"/>
</dbReference>
<protein>
    <recommendedName>
        <fullName evidence="8">Phosphate-specific transport system accessory protein PhoU</fullName>
    </recommendedName>
</protein>
<dbReference type="STRING" id="1123491.SAMN02745782_00092"/>
<dbReference type="Pfam" id="PF01895">
    <property type="entry name" value="PhoU"/>
    <property type="match status" value="2"/>
</dbReference>